<organism evidence="2">
    <name type="scientific">Vecturithrix granuli</name>
    <dbReference type="NCBI Taxonomy" id="1499967"/>
    <lineage>
        <taxon>Bacteria</taxon>
        <taxon>Candidatus Moduliflexota</taxon>
        <taxon>Candidatus Vecturitrichia</taxon>
        <taxon>Candidatus Vecturitrichales</taxon>
        <taxon>Candidatus Vecturitrichaceae</taxon>
        <taxon>Candidatus Vecturithrix</taxon>
    </lineage>
</organism>
<feature type="transmembrane region" description="Helical" evidence="1">
    <location>
        <begin position="35"/>
        <end position="57"/>
    </location>
</feature>
<reference evidence="2" key="1">
    <citation type="journal article" date="2015" name="PeerJ">
        <title>First genomic representation of candidate bacterial phylum KSB3 points to enhanced environmental sensing as a trigger of wastewater bulking.</title>
        <authorList>
            <person name="Sekiguchi Y."/>
            <person name="Ohashi A."/>
            <person name="Parks D.H."/>
            <person name="Yamauchi T."/>
            <person name="Tyson G.W."/>
            <person name="Hugenholtz P."/>
        </authorList>
    </citation>
    <scope>NUCLEOTIDE SEQUENCE [LARGE SCALE GENOMIC DNA]</scope>
</reference>
<keyword evidence="3" id="KW-1185">Reference proteome</keyword>
<dbReference type="AlphaFoldDB" id="A0A081BX19"/>
<gene>
    <name evidence="2" type="ORF">U27_03838</name>
</gene>
<dbReference type="Proteomes" id="UP000030661">
    <property type="component" value="Unassembled WGS sequence"/>
</dbReference>
<keyword evidence="1" id="KW-0812">Transmembrane</keyword>
<evidence type="ECO:0000313" key="3">
    <source>
        <dbReference type="Proteomes" id="UP000030661"/>
    </source>
</evidence>
<dbReference type="HOGENOM" id="CLU_1369852_0_0_0"/>
<keyword evidence="1" id="KW-0472">Membrane</keyword>
<feature type="transmembrane region" description="Helical" evidence="1">
    <location>
        <begin position="77"/>
        <end position="100"/>
    </location>
</feature>
<name>A0A081BX19_VECG1</name>
<proteinExistence type="predicted"/>
<evidence type="ECO:0000256" key="1">
    <source>
        <dbReference type="SAM" id="Phobius"/>
    </source>
</evidence>
<sequence>MLLFQIAQQSLLGSIVSPFIRIIRFIGSLLLKILLFPYYLVKYLVLGILKIISWLLPDFYEENLIHSFKGLLCAFKIFFIILTGLIVMVLVPLHFLPLLASHGILATKFSYQFDLVQALILMVKTFTITEVLILGILLVGFVLSFALAFIFITTYSPLKEFVEFASEIIEDRLILILMFLFSLVIFGVLYLLLIGKIPW</sequence>
<feature type="transmembrane region" description="Helical" evidence="1">
    <location>
        <begin position="173"/>
        <end position="193"/>
    </location>
</feature>
<feature type="transmembrane region" description="Helical" evidence="1">
    <location>
        <begin position="131"/>
        <end position="153"/>
    </location>
</feature>
<dbReference type="STRING" id="1499967.U27_03838"/>
<evidence type="ECO:0000313" key="2">
    <source>
        <dbReference type="EMBL" id="GAK56874.1"/>
    </source>
</evidence>
<accession>A0A081BX19</accession>
<dbReference type="EMBL" id="DF820465">
    <property type="protein sequence ID" value="GAK56874.1"/>
    <property type="molecule type" value="Genomic_DNA"/>
</dbReference>
<protein>
    <submittedName>
        <fullName evidence="2">Uncharacterized protein</fullName>
    </submittedName>
</protein>
<keyword evidence="1" id="KW-1133">Transmembrane helix</keyword>